<dbReference type="EMBL" id="LSTQ01000012">
    <property type="protein sequence ID" value="OAH29703.1"/>
    <property type="molecule type" value="Genomic_DNA"/>
</dbReference>
<dbReference type="InterPro" id="IPR011256">
    <property type="entry name" value="Reg_factor_effector_dom_sf"/>
</dbReference>
<reference evidence="6" key="1">
    <citation type="submission" date="2016-02" db="EMBL/GenBank/DDBJ databases">
        <authorList>
            <person name="Kaur G."/>
            <person name="Nair G.R."/>
            <person name="Mayilraj S."/>
        </authorList>
    </citation>
    <scope>NUCLEOTIDE SEQUENCE [LARGE SCALE GENOMIC DNA]</scope>
    <source>
        <strain evidence="6">GA-15</strain>
    </source>
</reference>
<dbReference type="Proteomes" id="UP000076947">
    <property type="component" value="Unassembled WGS sequence"/>
</dbReference>
<evidence type="ECO:0000256" key="2">
    <source>
        <dbReference type="ARBA" id="ARBA00023125"/>
    </source>
</evidence>
<gene>
    <name evidence="5" type="ORF">AYJ05_09955</name>
</gene>
<dbReference type="PANTHER" id="PTHR47504:SF5">
    <property type="entry name" value="RIGHT ORIGIN-BINDING PROTEIN"/>
    <property type="match status" value="1"/>
</dbReference>
<dbReference type="InterPro" id="IPR029441">
    <property type="entry name" value="Cass2"/>
</dbReference>
<dbReference type="PROSITE" id="PS00041">
    <property type="entry name" value="HTH_ARAC_FAMILY_1"/>
    <property type="match status" value="1"/>
</dbReference>
<sequence>MLEWNQIIQEIENDLELDVEQLARRALTTEYHLRRMFSTLAGVTLTTYMRNRRLTLAALELRAGHSVLDVAIKYGYGSSEAFSRSFRQFHGVNPSVARSASATLSSQPQLRFNISVKGVKKLRFRIVEKDSFYLSGFRTHVNLIFEGDNQQIIDFEQSLDPQRKAALLDHNDVEPQGALSISTEIENQHEEGSTLEYWHAVATSEPVAGYDVTEVPSGMWVVFETEGKFPEDIQQMWADAATEWFPANPYLWAPGPQLLQTAIAPDGSNAQAQLWIPVTPI</sequence>
<dbReference type="Gene3D" id="1.10.10.60">
    <property type="entry name" value="Homeodomain-like"/>
    <property type="match status" value="2"/>
</dbReference>
<keyword evidence="2" id="KW-0238">DNA-binding</keyword>
<dbReference type="Gene3D" id="3.20.80.10">
    <property type="entry name" value="Regulatory factor, effector binding domain"/>
    <property type="match status" value="1"/>
</dbReference>
<dbReference type="PRINTS" id="PR00032">
    <property type="entry name" value="HTHARAC"/>
</dbReference>
<dbReference type="SMART" id="SM00871">
    <property type="entry name" value="AraC_E_bind"/>
    <property type="match status" value="1"/>
</dbReference>
<dbReference type="AlphaFoldDB" id="A0A177ILI5"/>
<feature type="domain" description="HTH araC/xylS-type" evidence="4">
    <location>
        <begin position="5"/>
        <end position="100"/>
    </location>
</feature>
<dbReference type="SUPFAM" id="SSF46689">
    <property type="entry name" value="Homeodomain-like"/>
    <property type="match status" value="1"/>
</dbReference>
<dbReference type="RefSeq" id="WP_066839507.1">
    <property type="nucleotide sequence ID" value="NZ_LSTQ01000012.1"/>
</dbReference>
<dbReference type="InterPro" id="IPR018062">
    <property type="entry name" value="HTH_AraC-typ_CS"/>
</dbReference>
<dbReference type="InterPro" id="IPR018060">
    <property type="entry name" value="HTH_AraC"/>
</dbReference>
<comment type="caution">
    <text evidence="5">The sequence shown here is derived from an EMBL/GenBank/DDBJ whole genome shotgun (WGS) entry which is preliminary data.</text>
</comment>
<dbReference type="GO" id="GO:0003700">
    <property type="term" value="F:DNA-binding transcription factor activity"/>
    <property type="evidence" value="ECO:0007669"/>
    <property type="project" value="InterPro"/>
</dbReference>
<dbReference type="Pfam" id="PF14526">
    <property type="entry name" value="Cass2"/>
    <property type="match status" value="1"/>
</dbReference>
<dbReference type="SMART" id="SM00342">
    <property type="entry name" value="HTH_ARAC"/>
    <property type="match status" value="1"/>
</dbReference>
<accession>A0A177ILI5</accession>
<dbReference type="OrthoDB" id="9801123at2"/>
<dbReference type="InterPro" id="IPR050959">
    <property type="entry name" value="MarA-like"/>
</dbReference>
<dbReference type="PANTHER" id="PTHR47504">
    <property type="entry name" value="RIGHT ORIGIN-BINDING PROTEIN"/>
    <property type="match status" value="1"/>
</dbReference>
<name>A0A177ILI5_9CORY</name>
<dbReference type="Pfam" id="PF12833">
    <property type="entry name" value="HTH_18"/>
    <property type="match status" value="1"/>
</dbReference>
<dbReference type="InterPro" id="IPR010499">
    <property type="entry name" value="AraC_E-bd"/>
</dbReference>
<keyword evidence="3" id="KW-0804">Transcription</keyword>
<dbReference type="PROSITE" id="PS01124">
    <property type="entry name" value="HTH_ARAC_FAMILY_2"/>
    <property type="match status" value="1"/>
</dbReference>
<keyword evidence="1" id="KW-0805">Transcription regulation</keyword>
<dbReference type="SUPFAM" id="SSF55136">
    <property type="entry name" value="Probable bacterial effector-binding domain"/>
    <property type="match status" value="1"/>
</dbReference>
<evidence type="ECO:0000313" key="6">
    <source>
        <dbReference type="Proteomes" id="UP000076947"/>
    </source>
</evidence>
<evidence type="ECO:0000259" key="4">
    <source>
        <dbReference type="PROSITE" id="PS01124"/>
    </source>
</evidence>
<dbReference type="GO" id="GO:0043565">
    <property type="term" value="F:sequence-specific DNA binding"/>
    <property type="evidence" value="ECO:0007669"/>
    <property type="project" value="InterPro"/>
</dbReference>
<organism evidence="5 6">
    <name type="scientific">Corynebacterium stationis</name>
    <dbReference type="NCBI Taxonomy" id="1705"/>
    <lineage>
        <taxon>Bacteria</taxon>
        <taxon>Bacillati</taxon>
        <taxon>Actinomycetota</taxon>
        <taxon>Actinomycetes</taxon>
        <taxon>Mycobacteriales</taxon>
        <taxon>Corynebacteriaceae</taxon>
        <taxon>Corynebacterium</taxon>
    </lineage>
</organism>
<keyword evidence="6" id="KW-1185">Reference proteome</keyword>
<protein>
    <submittedName>
        <fullName evidence="5">AraC family transcriptional regulator</fullName>
    </submittedName>
</protein>
<evidence type="ECO:0000256" key="1">
    <source>
        <dbReference type="ARBA" id="ARBA00023015"/>
    </source>
</evidence>
<evidence type="ECO:0000313" key="5">
    <source>
        <dbReference type="EMBL" id="OAH29703.1"/>
    </source>
</evidence>
<dbReference type="InterPro" id="IPR020449">
    <property type="entry name" value="Tscrpt_reg_AraC-type_HTH"/>
</dbReference>
<evidence type="ECO:0000256" key="3">
    <source>
        <dbReference type="ARBA" id="ARBA00023163"/>
    </source>
</evidence>
<proteinExistence type="predicted"/>
<dbReference type="InterPro" id="IPR009057">
    <property type="entry name" value="Homeodomain-like_sf"/>
</dbReference>